<dbReference type="EMBL" id="JBICBT010001130">
    <property type="protein sequence ID" value="KAL3081690.1"/>
    <property type="molecule type" value="Genomic_DNA"/>
</dbReference>
<comment type="caution">
    <text evidence="1">The sequence shown here is derived from an EMBL/GenBank/DDBJ whole genome shotgun (WGS) entry which is preliminary data.</text>
</comment>
<gene>
    <name evidence="1" type="ORF">niasHT_035030</name>
</gene>
<evidence type="ECO:0000313" key="1">
    <source>
        <dbReference type="EMBL" id="KAL3081690.1"/>
    </source>
</evidence>
<dbReference type="AlphaFoldDB" id="A0ABD2IWI3"/>
<keyword evidence="2" id="KW-1185">Reference proteome</keyword>
<protein>
    <recommendedName>
        <fullName evidence="3">SRCR domain-containing protein</fullName>
    </recommendedName>
</protein>
<proteinExistence type="predicted"/>
<reference evidence="1 2" key="1">
    <citation type="submission" date="2024-10" db="EMBL/GenBank/DDBJ databases">
        <authorList>
            <person name="Kim D."/>
        </authorList>
    </citation>
    <scope>NUCLEOTIDE SEQUENCE [LARGE SCALE GENOMIC DNA]</scope>
    <source>
        <strain evidence="1">BH-2024</strain>
    </source>
</reference>
<dbReference type="Proteomes" id="UP001620626">
    <property type="component" value="Unassembled WGS sequence"/>
</dbReference>
<evidence type="ECO:0000313" key="2">
    <source>
        <dbReference type="Proteomes" id="UP001620626"/>
    </source>
</evidence>
<sequence>MSNNKEEAVINNPTLTTHWCKGGFLWEGSSGSKTDAIAICKENEHNCYVANCSMTMAASNQSLEFKILTNWGCTDKKLDEFHMDNPEQFVDKKEAKQIISKQCYHTFGKMDVPMSNAYVTVPIPAHLCKKAYLSKLHAYNESSDKTCNEFQRYCYLLNCSTVNNANKIDLMTEWGCTDAKYDTNDFVRGTGRALAESYIGSIPSNSMCVSVVTSGTNDGLELPAPSAKTKCKIGRETLNNKTSYGNCAPNSDLCYAIDCNDIEQPTKFVREWGCTFNISNIDKFCKERKSELGYANETLCNCESKFIYPSVILQGRTTAKVIIKKN</sequence>
<name>A0ABD2IWI3_9BILA</name>
<organism evidence="1 2">
    <name type="scientific">Heterodera trifolii</name>
    <dbReference type="NCBI Taxonomy" id="157864"/>
    <lineage>
        <taxon>Eukaryota</taxon>
        <taxon>Metazoa</taxon>
        <taxon>Ecdysozoa</taxon>
        <taxon>Nematoda</taxon>
        <taxon>Chromadorea</taxon>
        <taxon>Rhabditida</taxon>
        <taxon>Tylenchina</taxon>
        <taxon>Tylenchomorpha</taxon>
        <taxon>Tylenchoidea</taxon>
        <taxon>Heteroderidae</taxon>
        <taxon>Heteroderinae</taxon>
        <taxon>Heterodera</taxon>
    </lineage>
</organism>
<accession>A0ABD2IWI3</accession>
<evidence type="ECO:0008006" key="3">
    <source>
        <dbReference type="Google" id="ProtNLM"/>
    </source>
</evidence>